<dbReference type="RefSeq" id="WP_166034329.1">
    <property type="nucleotide sequence ID" value="NZ_CP049887.1"/>
</dbReference>
<dbReference type="Proteomes" id="UP000501747">
    <property type="component" value="Chromosome"/>
</dbReference>
<gene>
    <name evidence="1" type="ORF">G7082_06595</name>
</gene>
<sequence>MTKKRISLIFLVIITILCLSPLALNKWADWKIKHYLKKEKNISSSELIILEKTFLNFTGNEYMMTFTTKSDKEMDNTDPLVSKNETGRDYFIRYNLKHHDFSYYPVYNGNTPEDINFIKNEFAFPPSNKELKAIGYDIPKP</sequence>
<dbReference type="EMBL" id="CP049887">
    <property type="protein sequence ID" value="QIL48181.1"/>
    <property type="molecule type" value="Genomic_DNA"/>
</dbReference>
<dbReference type="AlphaFoldDB" id="A0A6G8ASY0"/>
<evidence type="ECO:0000313" key="2">
    <source>
        <dbReference type="Proteomes" id="UP000501747"/>
    </source>
</evidence>
<protein>
    <recommendedName>
        <fullName evidence="3">DUF3139 domain-containing protein</fullName>
    </recommendedName>
</protein>
<evidence type="ECO:0000313" key="1">
    <source>
        <dbReference type="EMBL" id="QIL48181.1"/>
    </source>
</evidence>
<accession>A0A6G8ASY0</accession>
<keyword evidence="2" id="KW-1185">Reference proteome</keyword>
<name>A0A6G8ASY0_9ENTE</name>
<organism evidence="1 2">
    <name type="scientific">Vagococcus hydrophili</name>
    <dbReference type="NCBI Taxonomy" id="2714947"/>
    <lineage>
        <taxon>Bacteria</taxon>
        <taxon>Bacillati</taxon>
        <taxon>Bacillota</taxon>
        <taxon>Bacilli</taxon>
        <taxon>Lactobacillales</taxon>
        <taxon>Enterococcaceae</taxon>
        <taxon>Vagococcus</taxon>
    </lineage>
</organism>
<reference evidence="1 2" key="1">
    <citation type="submission" date="2020-03" db="EMBL/GenBank/DDBJ databases">
        <title>Vagococcus sp. nov., isolated from beetles.</title>
        <authorList>
            <person name="Hyun D.-W."/>
            <person name="Bae J.-W."/>
        </authorList>
    </citation>
    <scope>NUCLEOTIDE SEQUENCE [LARGE SCALE GENOMIC DNA]</scope>
    <source>
        <strain evidence="1 2">HDW17B</strain>
    </source>
</reference>
<evidence type="ECO:0008006" key="3">
    <source>
        <dbReference type="Google" id="ProtNLM"/>
    </source>
</evidence>
<dbReference type="KEGG" id="vhy:G7082_06595"/>
<proteinExistence type="predicted"/>